<dbReference type="Gene3D" id="3.40.850.10">
    <property type="entry name" value="Kinesin motor domain"/>
    <property type="match status" value="1"/>
</dbReference>
<dbReference type="GO" id="GO:0007018">
    <property type="term" value="P:microtubule-based movement"/>
    <property type="evidence" value="ECO:0007669"/>
    <property type="project" value="InterPro"/>
</dbReference>
<evidence type="ECO:0000256" key="1">
    <source>
        <dbReference type="PROSITE-ProRule" id="PRU00283"/>
    </source>
</evidence>
<feature type="domain" description="Kinesin motor" evidence="2">
    <location>
        <begin position="10"/>
        <end position="210"/>
    </location>
</feature>
<accession>A0A6A5A7M2</accession>
<dbReference type="InterPro" id="IPR036961">
    <property type="entry name" value="Kinesin_motor_dom_sf"/>
</dbReference>
<dbReference type="PANTHER" id="PTHR47968:SF50">
    <property type="entry name" value="KINESIN-LIKE PROTEIN"/>
    <property type="match status" value="1"/>
</dbReference>
<dbReference type="InterPro" id="IPR027417">
    <property type="entry name" value="P-loop_NTPase"/>
</dbReference>
<name>A0A6A5A7M2_APHAT</name>
<keyword evidence="1" id="KW-0067">ATP-binding</keyword>
<evidence type="ECO:0000313" key="3">
    <source>
        <dbReference type="EMBL" id="KAF0719777.1"/>
    </source>
</evidence>
<comment type="similarity">
    <text evidence="1">Belongs to the TRAFAC class myosin-kinesin ATPase superfamily. Kinesin family.</text>
</comment>
<reference evidence="3 4" key="1">
    <citation type="submission" date="2019-06" db="EMBL/GenBank/DDBJ databases">
        <title>Genomics analysis of Aphanomyces spp. identifies a new class of oomycete effector associated with host adaptation.</title>
        <authorList>
            <person name="Gaulin E."/>
        </authorList>
    </citation>
    <scope>NUCLEOTIDE SEQUENCE [LARGE SCALE GENOMIC DNA]</scope>
    <source>
        <strain evidence="3 4">E</strain>
    </source>
</reference>
<evidence type="ECO:0000259" key="2">
    <source>
        <dbReference type="PROSITE" id="PS50067"/>
    </source>
</evidence>
<dbReference type="InterPro" id="IPR027640">
    <property type="entry name" value="Kinesin-like_fam"/>
</dbReference>
<gene>
    <name evidence="3" type="ORF">AaE_010412</name>
</gene>
<dbReference type="PROSITE" id="PS50067">
    <property type="entry name" value="KINESIN_MOTOR_2"/>
    <property type="match status" value="1"/>
</dbReference>
<dbReference type="GO" id="GO:0008017">
    <property type="term" value="F:microtubule binding"/>
    <property type="evidence" value="ECO:0007669"/>
    <property type="project" value="InterPro"/>
</dbReference>
<sequence>MSKASKNDESVRVMVRIRPMSTKEKQDGRQTVTVASFDRAEVTIANPTGAASEPPKAFTFDAAFGSQSTQQQVYDTAATAIVEAVMDGYNGTIFAYGQTGAGKSHTMEGYPDPPDQRGIIPNSFKHIFDKVSFRRLVAITKKKQVLVRASYLEIYNEEIRDLLSKDPKASLDLKENVDSGVYVKNLTAQVVKDAAEIDAVMQQVILKSYL</sequence>
<dbReference type="GO" id="GO:0005524">
    <property type="term" value="F:ATP binding"/>
    <property type="evidence" value="ECO:0007669"/>
    <property type="project" value="UniProtKB-UniRule"/>
</dbReference>
<comment type="caution">
    <text evidence="3">The sequence shown here is derived from an EMBL/GenBank/DDBJ whole genome shotgun (WGS) entry which is preliminary data.</text>
</comment>
<dbReference type="AlphaFoldDB" id="A0A6A5A7M2"/>
<protein>
    <recommendedName>
        <fullName evidence="2">Kinesin motor domain-containing protein</fullName>
    </recommendedName>
</protein>
<proteinExistence type="inferred from homology"/>
<feature type="binding site" evidence="1">
    <location>
        <begin position="97"/>
        <end position="104"/>
    </location>
    <ligand>
        <name>ATP</name>
        <dbReference type="ChEBI" id="CHEBI:30616"/>
    </ligand>
</feature>
<organism evidence="3 4">
    <name type="scientific">Aphanomyces astaci</name>
    <name type="common">Crayfish plague agent</name>
    <dbReference type="NCBI Taxonomy" id="112090"/>
    <lineage>
        <taxon>Eukaryota</taxon>
        <taxon>Sar</taxon>
        <taxon>Stramenopiles</taxon>
        <taxon>Oomycota</taxon>
        <taxon>Saprolegniomycetes</taxon>
        <taxon>Saprolegniales</taxon>
        <taxon>Verrucalvaceae</taxon>
        <taxon>Aphanomyces</taxon>
    </lineage>
</organism>
<evidence type="ECO:0000313" key="4">
    <source>
        <dbReference type="Proteomes" id="UP000469452"/>
    </source>
</evidence>
<dbReference type="EMBL" id="VJMI01016361">
    <property type="protein sequence ID" value="KAF0719777.1"/>
    <property type="molecule type" value="Genomic_DNA"/>
</dbReference>
<dbReference type="PANTHER" id="PTHR47968">
    <property type="entry name" value="CENTROMERE PROTEIN E"/>
    <property type="match status" value="1"/>
</dbReference>
<keyword evidence="1" id="KW-0547">Nucleotide-binding</keyword>
<dbReference type="GO" id="GO:0005874">
    <property type="term" value="C:microtubule"/>
    <property type="evidence" value="ECO:0007669"/>
    <property type="project" value="TreeGrafter"/>
</dbReference>
<dbReference type="GO" id="GO:0003777">
    <property type="term" value="F:microtubule motor activity"/>
    <property type="evidence" value="ECO:0007669"/>
    <property type="project" value="InterPro"/>
</dbReference>
<dbReference type="GO" id="GO:0000278">
    <property type="term" value="P:mitotic cell cycle"/>
    <property type="evidence" value="ECO:0007669"/>
    <property type="project" value="TreeGrafter"/>
</dbReference>
<dbReference type="SMART" id="SM00129">
    <property type="entry name" value="KISc"/>
    <property type="match status" value="1"/>
</dbReference>
<dbReference type="SUPFAM" id="SSF52540">
    <property type="entry name" value="P-loop containing nucleoside triphosphate hydrolases"/>
    <property type="match status" value="1"/>
</dbReference>
<keyword evidence="1" id="KW-0505">Motor protein</keyword>
<dbReference type="InterPro" id="IPR001752">
    <property type="entry name" value="Kinesin_motor_dom"/>
</dbReference>
<dbReference type="Pfam" id="PF00225">
    <property type="entry name" value="Kinesin"/>
    <property type="match status" value="1"/>
</dbReference>
<dbReference type="Proteomes" id="UP000469452">
    <property type="component" value="Unassembled WGS sequence"/>
</dbReference>